<comment type="catalytic activity">
    <reaction evidence="18 19">
        <text>alpha-ribazole 5'-phosphate + adenosylcob(III)inamide-GDP = adenosylcob(III)alamin 5'-phosphate + GMP + H(+)</text>
        <dbReference type="Rhea" id="RHEA:23560"/>
        <dbReference type="ChEBI" id="CHEBI:15378"/>
        <dbReference type="ChEBI" id="CHEBI:57918"/>
        <dbReference type="ChEBI" id="CHEBI:58115"/>
        <dbReference type="ChEBI" id="CHEBI:60487"/>
        <dbReference type="ChEBI" id="CHEBI:60493"/>
        <dbReference type="EC" id="2.7.8.26"/>
    </reaction>
</comment>
<evidence type="ECO:0000256" key="7">
    <source>
        <dbReference type="ARBA" id="ARBA00022475"/>
    </source>
</evidence>
<evidence type="ECO:0000256" key="11">
    <source>
        <dbReference type="ARBA" id="ARBA00022842"/>
    </source>
</evidence>
<dbReference type="UniPathway" id="UPA00148">
    <property type="reaction ID" value="UER00238"/>
</dbReference>
<dbReference type="GO" id="GO:0008818">
    <property type="term" value="F:cobalamin 5'-phosphate synthase activity"/>
    <property type="evidence" value="ECO:0007669"/>
    <property type="project" value="UniProtKB-UniRule"/>
</dbReference>
<feature type="transmembrane region" description="Helical" evidence="19">
    <location>
        <begin position="118"/>
        <end position="140"/>
    </location>
</feature>
<dbReference type="GO" id="GO:0051073">
    <property type="term" value="F:adenosylcobinamide-GDP ribazoletransferase activity"/>
    <property type="evidence" value="ECO:0007669"/>
    <property type="project" value="UniProtKB-UniRule"/>
</dbReference>
<organism evidence="20 21">
    <name type="scientific">Lucifera butyrica</name>
    <dbReference type="NCBI Taxonomy" id="1351585"/>
    <lineage>
        <taxon>Bacteria</taxon>
        <taxon>Bacillati</taxon>
        <taxon>Bacillota</taxon>
        <taxon>Negativicutes</taxon>
        <taxon>Veillonellales</taxon>
        <taxon>Veillonellaceae</taxon>
        <taxon>Lucifera</taxon>
    </lineage>
</organism>
<evidence type="ECO:0000256" key="10">
    <source>
        <dbReference type="ARBA" id="ARBA00022692"/>
    </source>
</evidence>
<evidence type="ECO:0000256" key="14">
    <source>
        <dbReference type="ARBA" id="ARBA00025228"/>
    </source>
</evidence>
<evidence type="ECO:0000256" key="18">
    <source>
        <dbReference type="ARBA" id="ARBA00049504"/>
    </source>
</evidence>
<evidence type="ECO:0000313" key="21">
    <source>
        <dbReference type="Proteomes" id="UP000277811"/>
    </source>
</evidence>
<dbReference type="RefSeq" id="WP_207856869.1">
    <property type="nucleotide sequence ID" value="NZ_UPPP01000054.1"/>
</dbReference>
<comment type="function">
    <text evidence="14 19">Joins adenosylcobinamide-GDP and alpha-ribazole to generate adenosylcobalamin (Ado-cobalamin). Also synthesizes adenosylcobalamin 5'-phosphate from adenosylcobinamide-GDP and alpha-ribazole 5'-phosphate.</text>
</comment>
<comment type="cofactor">
    <cofactor evidence="1 19">
        <name>Mg(2+)</name>
        <dbReference type="ChEBI" id="CHEBI:18420"/>
    </cofactor>
</comment>
<dbReference type="NCBIfam" id="TIGR00317">
    <property type="entry name" value="cobS"/>
    <property type="match status" value="1"/>
</dbReference>
<evidence type="ECO:0000256" key="5">
    <source>
        <dbReference type="ARBA" id="ARBA00013200"/>
    </source>
</evidence>
<evidence type="ECO:0000256" key="13">
    <source>
        <dbReference type="ARBA" id="ARBA00023136"/>
    </source>
</evidence>
<protein>
    <recommendedName>
        <fullName evidence="6 19">Adenosylcobinamide-GDP ribazoletransferase</fullName>
        <ecNumber evidence="5 19">2.7.8.26</ecNumber>
    </recommendedName>
    <alternativeName>
        <fullName evidence="16 19">Cobalamin synthase</fullName>
    </alternativeName>
    <alternativeName>
        <fullName evidence="15 19">Cobalamin-5'-phosphate synthase</fullName>
    </alternativeName>
</protein>
<keyword evidence="9 19" id="KW-0808">Transferase</keyword>
<feature type="transmembrane region" description="Helical" evidence="19">
    <location>
        <begin position="147"/>
        <end position="170"/>
    </location>
</feature>
<keyword evidence="10 19" id="KW-0812">Transmembrane</keyword>
<comment type="catalytic activity">
    <reaction evidence="17 19">
        <text>alpha-ribazole + adenosylcob(III)inamide-GDP = adenosylcob(III)alamin + GMP + H(+)</text>
        <dbReference type="Rhea" id="RHEA:16049"/>
        <dbReference type="ChEBI" id="CHEBI:10329"/>
        <dbReference type="ChEBI" id="CHEBI:15378"/>
        <dbReference type="ChEBI" id="CHEBI:18408"/>
        <dbReference type="ChEBI" id="CHEBI:58115"/>
        <dbReference type="ChEBI" id="CHEBI:60487"/>
        <dbReference type="EC" id="2.7.8.26"/>
    </reaction>
</comment>
<comment type="similarity">
    <text evidence="4 19">Belongs to the CobS family.</text>
</comment>
<dbReference type="PANTHER" id="PTHR34148:SF1">
    <property type="entry name" value="ADENOSYLCOBINAMIDE-GDP RIBAZOLETRANSFERASE"/>
    <property type="match status" value="1"/>
</dbReference>
<keyword evidence="7 19" id="KW-1003">Cell membrane</keyword>
<dbReference type="AlphaFoldDB" id="A0A498R379"/>
<feature type="transmembrane region" description="Helical" evidence="19">
    <location>
        <begin position="190"/>
        <end position="221"/>
    </location>
</feature>
<accession>A0A498R379</accession>
<name>A0A498R379_9FIRM</name>
<comment type="pathway">
    <text evidence="3 19">Cofactor biosynthesis; adenosylcobalamin biosynthesis; adenosylcobalamin from cob(II)yrinate a,c-diamide: step 7/7.</text>
</comment>
<evidence type="ECO:0000256" key="1">
    <source>
        <dbReference type="ARBA" id="ARBA00001946"/>
    </source>
</evidence>
<proteinExistence type="inferred from homology"/>
<evidence type="ECO:0000256" key="16">
    <source>
        <dbReference type="ARBA" id="ARBA00032853"/>
    </source>
</evidence>
<evidence type="ECO:0000256" key="12">
    <source>
        <dbReference type="ARBA" id="ARBA00022989"/>
    </source>
</evidence>
<evidence type="ECO:0000256" key="17">
    <source>
        <dbReference type="ARBA" id="ARBA00048623"/>
    </source>
</evidence>
<feature type="transmembrane region" description="Helical" evidence="19">
    <location>
        <begin position="41"/>
        <end position="63"/>
    </location>
</feature>
<keyword evidence="8 19" id="KW-0169">Cobalamin biosynthesis</keyword>
<evidence type="ECO:0000256" key="2">
    <source>
        <dbReference type="ARBA" id="ARBA00004651"/>
    </source>
</evidence>
<dbReference type="GO" id="GO:0005886">
    <property type="term" value="C:plasma membrane"/>
    <property type="evidence" value="ECO:0007669"/>
    <property type="project" value="UniProtKB-SubCell"/>
</dbReference>
<evidence type="ECO:0000256" key="6">
    <source>
        <dbReference type="ARBA" id="ARBA00015850"/>
    </source>
</evidence>
<sequence length="256" mass="27058">MRGLLAGIFQDFVTGLQFLTRLRIFAESEWSPERFGRSVRLFPLIGAVVGSLLAALYGVFSFLREGRPPLHVMAVSLVLADILLTGGMHWDGLMDTMDGLLCGQSREDTLAIMKDSRVGSGGVMAFAVIIFSKVALLMAMNQALLPIALFSMPVAGRMAMVIGVSLFPYARSKGLGKDFAVYSGRKTCLIAGLLSLSLLGPLGPAALAGLAAAAVFAILFARHVAGVLGGLTGDVYGAVKELSEVVCLAAYLLFLQ</sequence>
<keyword evidence="13 19" id="KW-0472">Membrane</keyword>
<evidence type="ECO:0000256" key="9">
    <source>
        <dbReference type="ARBA" id="ARBA00022679"/>
    </source>
</evidence>
<dbReference type="HAMAP" id="MF_00719">
    <property type="entry name" value="CobS"/>
    <property type="match status" value="1"/>
</dbReference>
<dbReference type="Proteomes" id="UP000277811">
    <property type="component" value="Unassembled WGS sequence"/>
</dbReference>
<reference evidence="20 21" key="1">
    <citation type="submission" date="2018-06" db="EMBL/GenBank/DDBJ databases">
        <authorList>
            <person name="Strepis N."/>
        </authorList>
    </citation>
    <scope>NUCLEOTIDE SEQUENCE [LARGE SCALE GENOMIC DNA]</scope>
    <source>
        <strain evidence="20">LUCI</strain>
    </source>
</reference>
<keyword evidence="11 19" id="KW-0460">Magnesium</keyword>
<dbReference type="InterPro" id="IPR003805">
    <property type="entry name" value="CobS"/>
</dbReference>
<evidence type="ECO:0000256" key="19">
    <source>
        <dbReference type="HAMAP-Rule" id="MF_00719"/>
    </source>
</evidence>
<evidence type="ECO:0000256" key="4">
    <source>
        <dbReference type="ARBA" id="ARBA00010561"/>
    </source>
</evidence>
<feature type="transmembrane region" description="Helical" evidence="19">
    <location>
        <begin position="70"/>
        <end position="90"/>
    </location>
</feature>
<evidence type="ECO:0000256" key="3">
    <source>
        <dbReference type="ARBA" id="ARBA00004663"/>
    </source>
</evidence>
<keyword evidence="12 19" id="KW-1133">Transmembrane helix</keyword>
<comment type="subcellular location">
    <subcellularLocation>
        <location evidence="2 19">Cell membrane</location>
        <topology evidence="2 19">Multi-pass membrane protein</topology>
    </subcellularLocation>
</comment>
<dbReference type="Pfam" id="PF02654">
    <property type="entry name" value="CobS"/>
    <property type="match status" value="1"/>
</dbReference>
<dbReference type="EMBL" id="UPPP01000054">
    <property type="protein sequence ID" value="VBB05287.1"/>
    <property type="molecule type" value="Genomic_DNA"/>
</dbReference>
<evidence type="ECO:0000313" key="20">
    <source>
        <dbReference type="EMBL" id="VBB05287.1"/>
    </source>
</evidence>
<evidence type="ECO:0000256" key="15">
    <source>
        <dbReference type="ARBA" id="ARBA00032605"/>
    </source>
</evidence>
<evidence type="ECO:0000256" key="8">
    <source>
        <dbReference type="ARBA" id="ARBA00022573"/>
    </source>
</evidence>
<dbReference type="PANTHER" id="PTHR34148">
    <property type="entry name" value="ADENOSYLCOBINAMIDE-GDP RIBAZOLETRANSFERASE"/>
    <property type="match status" value="1"/>
</dbReference>
<dbReference type="GO" id="GO:0009236">
    <property type="term" value="P:cobalamin biosynthetic process"/>
    <property type="evidence" value="ECO:0007669"/>
    <property type="project" value="UniProtKB-UniRule"/>
</dbReference>
<keyword evidence="21" id="KW-1185">Reference proteome</keyword>
<dbReference type="EC" id="2.7.8.26" evidence="5 19"/>
<gene>
    <name evidence="19" type="primary">cobS</name>
    <name evidence="20" type="ORF">LUCI_0494</name>
</gene>